<evidence type="ECO:0000256" key="3">
    <source>
        <dbReference type="ARBA" id="ARBA00022679"/>
    </source>
</evidence>
<dbReference type="HAMAP" id="MF_00182">
    <property type="entry name" value="Formyl_trans"/>
    <property type="match status" value="1"/>
</dbReference>
<dbReference type="InterPro" id="IPR002376">
    <property type="entry name" value="Formyl_transf_N"/>
</dbReference>
<dbReference type="AlphaFoldDB" id="A0A5B8NMN9"/>
<sequence>MKVVFFGTPNFAIPTLEALIQDSEIEVLAVVTQPDKPKGRGKKLIPSPVKEMATSNNIPVLQPKRVKKDQATLQQLREMEADAFVVTAYGQILSAEILEMPRLGCINVHGSILPQYRGAAPIQWSLYNGEAEVGVTTMLMDTGMDTGAMLLTASTPVSLLDNAETVGERLANIGGELLVTTLWQWDQGNIEATPQNEAEATYAPLIGKQDYELDWSKSAIALHNQIRGFYPSCTTSLRGEPLKILATIPLGEPYWSELPPDYKSLQEKWDNLTLQTGEAGEIVAVIKKWGAVVQTGEGFLLLSQVQRSGKRPQSGWDFVNGMRLTVGEKLSFG</sequence>
<dbReference type="EC" id="2.1.2.9" evidence="2 5"/>
<feature type="domain" description="Formyl transferase N-terminal" evidence="6">
    <location>
        <begin position="1"/>
        <end position="181"/>
    </location>
</feature>
<dbReference type="OrthoDB" id="9802815at2"/>
<dbReference type="SUPFAM" id="SSF50486">
    <property type="entry name" value="FMT C-terminal domain-like"/>
    <property type="match status" value="1"/>
</dbReference>
<dbReference type="PANTHER" id="PTHR11138">
    <property type="entry name" value="METHIONYL-TRNA FORMYLTRANSFERASE"/>
    <property type="match status" value="1"/>
</dbReference>
<dbReference type="GO" id="GO:0004479">
    <property type="term" value="F:methionyl-tRNA formyltransferase activity"/>
    <property type="evidence" value="ECO:0007669"/>
    <property type="project" value="UniProtKB-UniRule"/>
</dbReference>
<evidence type="ECO:0000259" key="7">
    <source>
        <dbReference type="Pfam" id="PF02911"/>
    </source>
</evidence>
<evidence type="ECO:0000259" key="6">
    <source>
        <dbReference type="Pfam" id="PF00551"/>
    </source>
</evidence>
<dbReference type="Pfam" id="PF02911">
    <property type="entry name" value="Formyl_trans_C"/>
    <property type="match status" value="1"/>
</dbReference>
<comment type="catalytic activity">
    <reaction evidence="5">
        <text>L-methionyl-tRNA(fMet) + (6R)-10-formyltetrahydrofolate = N-formyl-L-methionyl-tRNA(fMet) + (6S)-5,6,7,8-tetrahydrofolate + H(+)</text>
        <dbReference type="Rhea" id="RHEA:24380"/>
        <dbReference type="Rhea" id="RHEA-COMP:9952"/>
        <dbReference type="Rhea" id="RHEA-COMP:9953"/>
        <dbReference type="ChEBI" id="CHEBI:15378"/>
        <dbReference type="ChEBI" id="CHEBI:57453"/>
        <dbReference type="ChEBI" id="CHEBI:78530"/>
        <dbReference type="ChEBI" id="CHEBI:78844"/>
        <dbReference type="ChEBI" id="CHEBI:195366"/>
        <dbReference type="EC" id="2.1.2.9"/>
    </reaction>
</comment>
<comment type="similarity">
    <text evidence="1 5">Belongs to the Fmt family.</text>
</comment>
<keyword evidence="4 5" id="KW-0648">Protein biosynthesis</keyword>
<dbReference type="InterPro" id="IPR036477">
    <property type="entry name" value="Formyl_transf_N_sf"/>
</dbReference>
<feature type="domain" description="Formyl transferase C-terminal" evidence="7">
    <location>
        <begin position="206"/>
        <end position="322"/>
    </location>
</feature>
<name>A0A5B8NMN9_9CHRO</name>
<evidence type="ECO:0000313" key="8">
    <source>
        <dbReference type="EMBL" id="QDZ40187.1"/>
    </source>
</evidence>
<gene>
    <name evidence="5" type="primary">fmt</name>
    <name evidence="8" type="ORF">FRE64_09640</name>
</gene>
<dbReference type="NCBIfam" id="TIGR00460">
    <property type="entry name" value="fmt"/>
    <property type="match status" value="1"/>
</dbReference>
<dbReference type="FunFam" id="3.40.50.12230:FF:000001">
    <property type="entry name" value="Methionyl-tRNA formyltransferase"/>
    <property type="match status" value="1"/>
</dbReference>
<dbReference type="RefSeq" id="WP_146295872.1">
    <property type="nucleotide sequence ID" value="NZ_CP042326.1"/>
</dbReference>
<dbReference type="CDD" id="cd08646">
    <property type="entry name" value="FMT_core_Met-tRNA-FMT_N"/>
    <property type="match status" value="1"/>
</dbReference>
<feature type="binding site" evidence="5">
    <location>
        <begin position="111"/>
        <end position="114"/>
    </location>
    <ligand>
        <name>(6S)-5,6,7,8-tetrahydrofolate</name>
        <dbReference type="ChEBI" id="CHEBI:57453"/>
    </ligand>
</feature>
<dbReference type="EMBL" id="CP042326">
    <property type="protein sequence ID" value="QDZ40187.1"/>
    <property type="molecule type" value="Genomic_DNA"/>
</dbReference>
<dbReference type="SUPFAM" id="SSF53328">
    <property type="entry name" value="Formyltransferase"/>
    <property type="match status" value="1"/>
</dbReference>
<dbReference type="GO" id="GO:0005829">
    <property type="term" value="C:cytosol"/>
    <property type="evidence" value="ECO:0007669"/>
    <property type="project" value="TreeGrafter"/>
</dbReference>
<evidence type="ECO:0000256" key="5">
    <source>
        <dbReference type="HAMAP-Rule" id="MF_00182"/>
    </source>
</evidence>
<evidence type="ECO:0000256" key="4">
    <source>
        <dbReference type="ARBA" id="ARBA00022917"/>
    </source>
</evidence>
<reference evidence="8" key="1">
    <citation type="submission" date="2019-08" db="EMBL/GenBank/DDBJ databases">
        <title>Carotenoids and Carotenoid Binding Proteins in the Halophilic Cyanobacterium Euhalothece sp. ZM00.</title>
        <authorList>
            <person name="Cho S.M."/>
            <person name="Song J.Y."/>
            <person name="Park Y.-I."/>
        </authorList>
    </citation>
    <scope>NUCLEOTIDE SEQUENCE [LARGE SCALE GENOMIC DNA]</scope>
    <source>
        <strain evidence="8">Z-M001</strain>
    </source>
</reference>
<dbReference type="Gene3D" id="3.40.50.12230">
    <property type="match status" value="1"/>
</dbReference>
<evidence type="ECO:0000256" key="2">
    <source>
        <dbReference type="ARBA" id="ARBA00012261"/>
    </source>
</evidence>
<protein>
    <recommendedName>
        <fullName evidence="2 5">Methionyl-tRNA formyltransferase</fullName>
        <ecNumber evidence="2 5">2.1.2.9</ecNumber>
    </recommendedName>
</protein>
<comment type="function">
    <text evidence="5">Attaches a formyl group to the free amino group of methionyl-tRNA(fMet). The formyl group appears to play a dual role in the initiator identity of N-formylmethionyl-tRNA by promoting its recognition by IF2 and preventing the misappropriation of this tRNA by the elongation apparatus.</text>
</comment>
<dbReference type="PANTHER" id="PTHR11138:SF5">
    <property type="entry name" value="METHIONYL-TRNA FORMYLTRANSFERASE, MITOCHONDRIAL"/>
    <property type="match status" value="1"/>
</dbReference>
<dbReference type="KEGG" id="enn:FRE64_09640"/>
<evidence type="ECO:0000256" key="1">
    <source>
        <dbReference type="ARBA" id="ARBA00010699"/>
    </source>
</evidence>
<dbReference type="InterPro" id="IPR011034">
    <property type="entry name" value="Formyl_transferase-like_C_sf"/>
</dbReference>
<dbReference type="Proteomes" id="UP000318453">
    <property type="component" value="Chromosome"/>
</dbReference>
<accession>A0A5B8NMN9</accession>
<proteinExistence type="inferred from homology"/>
<keyword evidence="3 5" id="KW-0808">Transferase</keyword>
<dbReference type="InterPro" id="IPR005793">
    <property type="entry name" value="Formyl_trans_C"/>
</dbReference>
<evidence type="ECO:0000313" key="9">
    <source>
        <dbReference type="Proteomes" id="UP000318453"/>
    </source>
</evidence>
<dbReference type="InterPro" id="IPR005794">
    <property type="entry name" value="Fmt"/>
</dbReference>
<keyword evidence="9" id="KW-1185">Reference proteome</keyword>
<dbReference type="InterPro" id="IPR041711">
    <property type="entry name" value="Met-tRNA-FMT_N"/>
</dbReference>
<organism evidence="8 9">
    <name type="scientific">Euhalothece natronophila Z-M001</name>
    <dbReference type="NCBI Taxonomy" id="522448"/>
    <lineage>
        <taxon>Bacteria</taxon>
        <taxon>Bacillati</taxon>
        <taxon>Cyanobacteriota</taxon>
        <taxon>Cyanophyceae</taxon>
        <taxon>Oscillatoriophycideae</taxon>
        <taxon>Chroococcales</taxon>
        <taxon>Halothecacae</taxon>
        <taxon>Halothece cluster</taxon>
        <taxon>Euhalothece</taxon>
    </lineage>
</organism>
<dbReference type="CDD" id="cd08704">
    <property type="entry name" value="Met_tRNA_FMT_C"/>
    <property type="match status" value="1"/>
</dbReference>
<dbReference type="Pfam" id="PF00551">
    <property type="entry name" value="Formyl_trans_N"/>
    <property type="match status" value="1"/>
</dbReference>
<dbReference type="InterPro" id="IPR044135">
    <property type="entry name" value="Met-tRNA-FMT_C"/>
</dbReference>